<dbReference type="GO" id="GO:0008237">
    <property type="term" value="F:metallopeptidase activity"/>
    <property type="evidence" value="ECO:0007669"/>
    <property type="project" value="InterPro"/>
</dbReference>
<proteinExistence type="predicted"/>
<evidence type="ECO:0000313" key="3">
    <source>
        <dbReference type="Proteomes" id="UP000307808"/>
    </source>
</evidence>
<evidence type="ECO:0000313" key="2">
    <source>
        <dbReference type="EMBL" id="TKI61368.1"/>
    </source>
</evidence>
<feature type="signal peptide" evidence="1">
    <location>
        <begin position="1"/>
        <end position="25"/>
    </location>
</feature>
<comment type="caution">
    <text evidence="2">The sequence shown here is derived from an EMBL/GenBank/DDBJ whole genome shotgun (WGS) entry which is preliminary data.</text>
</comment>
<dbReference type="AlphaFoldDB" id="A0A4U2YJP8"/>
<keyword evidence="1" id="KW-0732">Signal</keyword>
<dbReference type="RefSeq" id="WP_137066209.1">
    <property type="nucleotide sequence ID" value="NZ_CP040748.1"/>
</dbReference>
<dbReference type="Proteomes" id="UP000307808">
    <property type="component" value="Unassembled WGS sequence"/>
</dbReference>
<reference evidence="2 3" key="1">
    <citation type="submission" date="2019-04" db="EMBL/GenBank/DDBJ databases">
        <authorList>
            <person name="Dong K."/>
        </authorList>
    </citation>
    <scope>NUCLEOTIDE SEQUENCE [LARGE SCALE GENOMIC DNA]</scope>
    <source>
        <strain evidence="3">dk3543</strain>
    </source>
</reference>
<sequence>MKNTLRRGRWRVAPAVALLVLSALAGTTLASASAAVPLPTTAPVPTVAPVAAAAPSASTTSGALPTTGTTKTLVLRAHWTQPDSLTKEQAEKVFTEANSWFREVSYGALGISGEVTDWLKIQGPAAGKCYSDGKSILTQAKAAAQAQGKDLASFQSFVVYFPKVTSGDCSSYPGWGSANGVWLNGQMDLPVVAHELGHAYGLGHSDALLCTGAIDDSCTYKGYGDDYDTMGRADETPHYSAPQKDKLGWLGNGRQVDLTKGGVVTLRPMASQTSGVRAAKVSAGGRTYWVEYRQKVGYDSKMRPAGYAGVQVRFTGLGAHSDAAMLIDPTPGTQPSVATATLGGGEVWTSPDGFTLSVGAATEQGAVIEVGRPPTVEALQVARVASGSARITGTAELSAASRATLSIRYGTTASYGKTTAARSITGAHQGDGTYQAAVGETLTGLTPGATYHYSVTVTTPFGSVSSANQTFTAPGAAAVPGPPAIANLKAGPHGDGAVLLFGKARLFTATSGTQTVRYGPTSSYGTTTLSQPVTVQSDINGDHTASVGGVISGLAPGVYHYSVTVTTSFGSVSSPDQTFTVAGPPTIETVGTVPLGAGSVTVMGMSKFFTAPSATQTIRYGTTSSYAQTVTRTVAGTKQSNGLYTAVIGDTLSSLKAGTTYHYSVTLTTPHGTVTSPDKTFRP</sequence>
<dbReference type="OrthoDB" id="3758789at2"/>
<keyword evidence="3" id="KW-1185">Reference proteome</keyword>
<dbReference type="EMBL" id="SZPY01000003">
    <property type="protein sequence ID" value="TKI61368.1"/>
    <property type="molecule type" value="Genomic_DNA"/>
</dbReference>
<evidence type="ECO:0000256" key="1">
    <source>
        <dbReference type="SAM" id="SignalP"/>
    </source>
</evidence>
<dbReference type="InterPro" id="IPR024079">
    <property type="entry name" value="MetalloPept_cat_dom_sf"/>
</dbReference>
<dbReference type="Gene3D" id="3.40.390.10">
    <property type="entry name" value="Collagenase (Catalytic Domain)"/>
    <property type="match status" value="1"/>
</dbReference>
<name>A0A4U2YJP8_9ACTN</name>
<protein>
    <recommendedName>
        <fullName evidence="4">Fibronectin type-III domain-containing protein</fullName>
    </recommendedName>
</protein>
<organism evidence="2 3">
    <name type="scientific">Nocardioides jishulii</name>
    <dbReference type="NCBI Taxonomy" id="2575440"/>
    <lineage>
        <taxon>Bacteria</taxon>
        <taxon>Bacillati</taxon>
        <taxon>Actinomycetota</taxon>
        <taxon>Actinomycetes</taxon>
        <taxon>Propionibacteriales</taxon>
        <taxon>Nocardioidaceae</taxon>
        <taxon>Nocardioides</taxon>
    </lineage>
</organism>
<gene>
    <name evidence="2" type="ORF">FC770_11185</name>
</gene>
<feature type="chain" id="PRO_5038501236" description="Fibronectin type-III domain-containing protein" evidence="1">
    <location>
        <begin position="26"/>
        <end position="683"/>
    </location>
</feature>
<evidence type="ECO:0008006" key="4">
    <source>
        <dbReference type="Google" id="ProtNLM"/>
    </source>
</evidence>
<accession>A0A4U2YJP8</accession>
<dbReference type="SUPFAM" id="SSF55486">
    <property type="entry name" value="Metalloproteases ('zincins'), catalytic domain"/>
    <property type="match status" value="1"/>
</dbReference>